<dbReference type="CDD" id="cd05466">
    <property type="entry name" value="PBP2_LTTR_substrate"/>
    <property type="match status" value="1"/>
</dbReference>
<dbReference type="Pfam" id="PF00126">
    <property type="entry name" value="HTH_1"/>
    <property type="match status" value="1"/>
</dbReference>
<evidence type="ECO:0000313" key="8">
    <source>
        <dbReference type="Proteomes" id="UP000254807"/>
    </source>
</evidence>
<dbReference type="PANTHER" id="PTHR30419">
    <property type="entry name" value="HTH-TYPE TRANSCRIPTIONAL REGULATOR YBHD"/>
    <property type="match status" value="1"/>
</dbReference>
<dbReference type="FunFam" id="1.10.10.10:FF:000001">
    <property type="entry name" value="LysR family transcriptional regulator"/>
    <property type="match status" value="1"/>
</dbReference>
<keyword evidence="8" id="KW-1185">Reference proteome</keyword>
<dbReference type="Proteomes" id="UP000516696">
    <property type="component" value="Chromosome"/>
</dbReference>
<evidence type="ECO:0000313" key="6">
    <source>
        <dbReference type="EMBL" id="QOG27570.1"/>
    </source>
</evidence>
<dbReference type="GO" id="GO:0005829">
    <property type="term" value="C:cytosol"/>
    <property type="evidence" value="ECO:0007669"/>
    <property type="project" value="TreeGrafter"/>
</dbReference>
<feature type="domain" description="HTH lysR-type" evidence="5">
    <location>
        <begin position="1"/>
        <end position="58"/>
    </location>
</feature>
<evidence type="ECO:0000256" key="4">
    <source>
        <dbReference type="ARBA" id="ARBA00023163"/>
    </source>
</evidence>
<dbReference type="GO" id="GO:0003677">
    <property type="term" value="F:DNA binding"/>
    <property type="evidence" value="ECO:0007669"/>
    <property type="project" value="UniProtKB-KW"/>
</dbReference>
<dbReference type="PROSITE" id="PS50931">
    <property type="entry name" value="HTH_LYSR"/>
    <property type="match status" value="1"/>
</dbReference>
<comment type="similarity">
    <text evidence="1">Belongs to the LysR transcriptional regulatory family.</text>
</comment>
<dbReference type="InterPro" id="IPR036390">
    <property type="entry name" value="WH_DNA-bd_sf"/>
</dbReference>
<protein>
    <submittedName>
        <fullName evidence="7">LysR family transcriptional regulator</fullName>
    </submittedName>
</protein>
<dbReference type="SUPFAM" id="SSF53850">
    <property type="entry name" value="Periplasmic binding protein-like II"/>
    <property type="match status" value="1"/>
</dbReference>
<sequence>MNLEHLRYFQKVAESKNITQSAQELYISQPALSRAMKHLESELGVPLFYHTGRHIELTMYAEEFYPYVTKTLEQYDQGLEAIRSLNEEIIPSITIYSEVASVSIPNLVKTFVEKHPDIQLSIKQHGKAEKEKGRVFYITSEPKTGMTNLPIFTEPILLAIPKNHPLAKKAALLTADIVDLPLIMLVSNTPLRRTIDEAFESRKIALSIGATTDDPATLRSLINQGLGITFFPKVTWGYKESAPFVLRTLDDFPLSRTIYLSSSFTEGHPIAKMIAKTLKEFYLS</sequence>
<keyword evidence="4" id="KW-0804">Transcription</keyword>
<dbReference type="SUPFAM" id="SSF46785">
    <property type="entry name" value="Winged helix' DNA-binding domain"/>
    <property type="match status" value="1"/>
</dbReference>
<evidence type="ECO:0000256" key="3">
    <source>
        <dbReference type="ARBA" id="ARBA00023125"/>
    </source>
</evidence>
<dbReference type="InterPro" id="IPR050950">
    <property type="entry name" value="HTH-type_LysR_regulators"/>
</dbReference>
<dbReference type="Gene3D" id="1.10.10.10">
    <property type="entry name" value="Winged helix-like DNA-binding domain superfamily/Winged helix DNA-binding domain"/>
    <property type="match status" value="1"/>
</dbReference>
<evidence type="ECO:0000313" key="7">
    <source>
        <dbReference type="EMBL" id="STD82225.1"/>
    </source>
</evidence>
<organism evidence="7 8">
    <name type="scientific">Enterococcus gallinarum</name>
    <dbReference type="NCBI Taxonomy" id="1353"/>
    <lineage>
        <taxon>Bacteria</taxon>
        <taxon>Bacillati</taxon>
        <taxon>Bacillota</taxon>
        <taxon>Bacilli</taxon>
        <taxon>Lactobacillales</taxon>
        <taxon>Enterococcaceae</taxon>
        <taxon>Enterococcus</taxon>
    </lineage>
</organism>
<dbReference type="Gene3D" id="3.40.190.290">
    <property type="match status" value="1"/>
</dbReference>
<proteinExistence type="inferred from homology"/>
<evidence type="ECO:0000259" key="5">
    <source>
        <dbReference type="PROSITE" id="PS50931"/>
    </source>
</evidence>
<dbReference type="InterPro" id="IPR036388">
    <property type="entry name" value="WH-like_DNA-bd_sf"/>
</dbReference>
<dbReference type="RefSeq" id="WP_060814924.1">
    <property type="nucleotide sequence ID" value="NZ_CP050485.1"/>
</dbReference>
<dbReference type="PRINTS" id="PR00039">
    <property type="entry name" value="HTHLYSR"/>
</dbReference>
<dbReference type="InterPro" id="IPR005119">
    <property type="entry name" value="LysR_subst-bd"/>
</dbReference>
<name>A0A366U747_ENTGA</name>
<accession>A0A366U747</accession>
<dbReference type="OrthoDB" id="9803735at2"/>
<dbReference type="Proteomes" id="UP000254807">
    <property type="component" value="Unassembled WGS sequence"/>
</dbReference>
<evidence type="ECO:0000256" key="1">
    <source>
        <dbReference type="ARBA" id="ARBA00009437"/>
    </source>
</evidence>
<dbReference type="GO" id="GO:0003700">
    <property type="term" value="F:DNA-binding transcription factor activity"/>
    <property type="evidence" value="ECO:0007669"/>
    <property type="project" value="InterPro"/>
</dbReference>
<reference evidence="7 8" key="1">
    <citation type="submission" date="2018-06" db="EMBL/GenBank/DDBJ databases">
        <authorList>
            <consortium name="Pathogen Informatics"/>
            <person name="Doyle S."/>
        </authorList>
    </citation>
    <scope>NUCLEOTIDE SEQUENCE [LARGE SCALE GENOMIC DNA]</scope>
    <source>
        <strain evidence="7 8">NCTC12360</strain>
    </source>
</reference>
<dbReference type="EMBL" id="CP050485">
    <property type="protein sequence ID" value="QOG27570.1"/>
    <property type="molecule type" value="Genomic_DNA"/>
</dbReference>
<reference evidence="6 9" key="2">
    <citation type="submission" date="2020-03" db="EMBL/GenBank/DDBJ databases">
        <title>Characterization of ganglioside-mimicking enterococci.</title>
        <authorList>
            <person name="Patry R.T."/>
            <person name="Nothaft H."/>
            <person name="Bridger R."/>
            <person name="Shajahan A."/>
            <person name="Huynh S."/>
            <person name="Sanchez S."/>
            <person name="Azadi P."/>
            <person name="Cooper K."/>
            <person name="Miller W.G."/>
            <person name="Parker C.T."/>
            <person name="Wells L."/>
            <person name="Szymanski C.M."/>
        </authorList>
    </citation>
    <scope>NUCLEOTIDE SEQUENCE [LARGE SCALE GENOMIC DNA]</scope>
    <source>
        <strain evidence="6 9">EGM181</strain>
    </source>
</reference>
<dbReference type="InterPro" id="IPR000847">
    <property type="entry name" value="LysR_HTH_N"/>
</dbReference>
<dbReference type="Pfam" id="PF03466">
    <property type="entry name" value="LysR_substrate"/>
    <property type="match status" value="1"/>
</dbReference>
<dbReference type="AlphaFoldDB" id="A0A366U747"/>
<keyword evidence="3" id="KW-0238">DNA-binding</keyword>
<dbReference type="EMBL" id="UFYW01000001">
    <property type="protein sequence ID" value="STD82225.1"/>
    <property type="molecule type" value="Genomic_DNA"/>
</dbReference>
<evidence type="ECO:0000313" key="9">
    <source>
        <dbReference type="Proteomes" id="UP000516696"/>
    </source>
</evidence>
<evidence type="ECO:0000256" key="2">
    <source>
        <dbReference type="ARBA" id="ARBA00023015"/>
    </source>
</evidence>
<gene>
    <name evidence="7" type="primary">gltC</name>
    <name evidence="6" type="ORF">EGM181_10040</name>
    <name evidence="7" type="ORF">NCTC12360_00645</name>
</gene>
<keyword evidence="2" id="KW-0805">Transcription regulation</keyword>